<keyword evidence="1" id="KW-1133">Transmembrane helix</keyword>
<gene>
    <name evidence="2" type="ORF">BAZSYMB_GCONTIG00791_1</name>
</gene>
<reference evidence="3" key="1">
    <citation type="submission" date="2016-06" db="EMBL/GenBank/DDBJ databases">
        <authorList>
            <person name="Petersen J."/>
            <person name="Sayavedra L."/>
        </authorList>
    </citation>
    <scope>NUCLEOTIDE SEQUENCE [LARGE SCALE GENOMIC DNA]</scope>
    <source>
        <strain evidence="3">BazSymB</strain>
    </source>
</reference>
<evidence type="ECO:0000313" key="3">
    <source>
        <dbReference type="Proteomes" id="UP000198559"/>
    </source>
</evidence>
<evidence type="ECO:0000313" key="2">
    <source>
        <dbReference type="EMBL" id="SEH73443.1"/>
    </source>
</evidence>
<dbReference type="EMBL" id="CVUD02000112">
    <property type="protein sequence ID" value="SEH73443.1"/>
    <property type="molecule type" value="Genomic_DNA"/>
</dbReference>
<evidence type="ECO:0000256" key="1">
    <source>
        <dbReference type="SAM" id="Phobius"/>
    </source>
</evidence>
<feature type="transmembrane region" description="Helical" evidence="1">
    <location>
        <begin position="12"/>
        <end position="33"/>
    </location>
</feature>
<accession>A0A1H6KPG4</accession>
<keyword evidence="1" id="KW-0472">Membrane</keyword>
<sequence>MLLASVHLRLHLLMLGFFQVLIVDIDLVLPLPYI</sequence>
<dbReference type="AlphaFoldDB" id="A0A1H6KPG4"/>
<dbReference type="Proteomes" id="UP000198559">
    <property type="component" value="Unassembled WGS sequence"/>
</dbReference>
<proteinExistence type="predicted"/>
<organism evidence="2 3">
    <name type="scientific">Bathymodiolus azoricus thioautotrophic gill symbiont</name>
    <dbReference type="NCBI Taxonomy" id="235205"/>
    <lineage>
        <taxon>Bacteria</taxon>
        <taxon>Pseudomonadati</taxon>
        <taxon>Pseudomonadota</taxon>
        <taxon>Gammaproteobacteria</taxon>
        <taxon>sulfur-oxidizing symbionts</taxon>
    </lineage>
</organism>
<name>A0A1H6KPG4_9GAMM</name>
<keyword evidence="1" id="KW-0812">Transmembrane</keyword>
<protein>
    <submittedName>
        <fullName evidence="2">Uncharacterized protein</fullName>
    </submittedName>
</protein>